<evidence type="ECO:0000313" key="10">
    <source>
        <dbReference type="EMBL" id="RLU17874.1"/>
    </source>
</evidence>
<feature type="signal peptide" evidence="7">
    <location>
        <begin position="1"/>
        <end position="20"/>
    </location>
</feature>
<dbReference type="Gene3D" id="2.170.140.10">
    <property type="entry name" value="Chitin binding domain"/>
    <property type="match status" value="3"/>
</dbReference>
<reference evidence="9 11" key="1">
    <citation type="journal article" date="2014" name="Curr. Biol.">
        <title>The genome of the clonal raider ant Cerapachys biroi.</title>
        <authorList>
            <person name="Oxley P.R."/>
            <person name="Ji L."/>
            <person name="Fetter-Pruneda I."/>
            <person name="McKenzie S.K."/>
            <person name="Li C."/>
            <person name="Hu H."/>
            <person name="Zhang G."/>
            <person name="Kronauer D.J."/>
        </authorList>
    </citation>
    <scope>NUCLEOTIDE SEQUENCE [LARGE SCALE GENOMIC DNA]</scope>
</reference>
<dbReference type="Pfam" id="PF01607">
    <property type="entry name" value="CBM_14"/>
    <property type="match status" value="3"/>
</dbReference>
<feature type="chain" id="PRO_5036289043" description="Chitin-binding type-2 domain-containing protein" evidence="7">
    <location>
        <begin position="21"/>
        <end position="251"/>
    </location>
</feature>
<dbReference type="InterPro" id="IPR002557">
    <property type="entry name" value="Chitin-bd_dom"/>
</dbReference>
<dbReference type="PANTHER" id="PTHR23301">
    <property type="entry name" value="CHITIN BINDING PERITROPHIN-A"/>
    <property type="match status" value="1"/>
</dbReference>
<dbReference type="AlphaFoldDB" id="A0A026W377"/>
<accession>A0A026W377</accession>
<feature type="region of interest" description="Disordered" evidence="6">
    <location>
        <begin position="176"/>
        <end position="196"/>
    </location>
</feature>
<keyword evidence="11" id="KW-1185">Reference proteome</keyword>
<dbReference type="PANTHER" id="PTHR23301:SF0">
    <property type="entry name" value="CHITIN-BINDING TYPE-2 DOMAIN-CONTAINING PROTEIN-RELATED"/>
    <property type="match status" value="1"/>
</dbReference>
<evidence type="ECO:0000256" key="7">
    <source>
        <dbReference type="SAM" id="SignalP"/>
    </source>
</evidence>
<feature type="domain" description="Chitin-binding type-2" evidence="8">
    <location>
        <begin position="194"/>
        <end position="249"/>
    </location>
</feature>
<gene>
    <name evidence="10" type="ORF">DMN91_010113</name>
    <name evidence="9" type="ORF">X777_10671</name>
</gene>
<dbReference type="Proteomes" id="UP000279307">
    <property type="component" value="Chromosome 10"/>
</dbReference>
<dbReference type="SMART" id="SM00494">
    <property type="entry name" value="ChtBD2"/>
    <property type="match status" value="3"/>
</dbReference>
<evidence type="ECO:0000256" key="1">
    <source>
        <dbReference type="ARBA" id="ARBA00022669"/>
    </source>
</evidence>
<protein>
    <recommendedName>
        <fullName evidence="8">Chitin-binding type-2 domain-containing protein</fullName>
    </recommendedName>
</protein>
<dbReference type="STRING" id="2015173.A0A026W377"/>
<evidence type="ECO:0000256" key="5">
    <source>
        <dbReference type="ARBA" id="ARBA00023180"/>
    </source>
</evidence>
<dbReference type="InterPro" id="IPR051940">
    <property type="entry name" value="Chitin_bind-dev_reg"/>
</dbReference>
<dbReference type="EMBL" id="QOIP01000010">
    <property type="protein sequence ID" value="RLU17874.1"/>
    <property type="molecule type" value="Genomic_DNA"/>
</dbReference>
<keyword evidence="2 7" id="KW-0732">Signal</keyword>
<dbReference type="Proteomes" id="UP000053097">
    <property type="component" value="Unassembled WGS sequence"/>
</dbReference>
<evidence type="ECO:0000313" key="11">
    <source>
        <dbReference type="Proteomes" id="UP000053097"/>
    </source>
</evidence>
<reference evidence="10" key="3">
    <citation type="submission" date="2018-07" db="EMBL/GenBank/DDBJ databases">
        <authorList>
            <person name="Mckenzie S.K."/>
            <person name="Kronauer D.J.C."/>
        </authorList>
    </citation>
    <scope>NUCLEOTIDE SEQUENCE</scope>
    <source>
        <strain evidence="10">Clonal line C1</strain>
    </source>
</reference>
<dbReference type="OMA" id="IPHENNC"/>
<dbReference type="PROSITE" id="PS50940">
    <property type="entry name" value="CHIT_BIND_II"/>
    <property type="match status" value="2"/>
</dbReference>
<dbReference type="SUPFAM" id="SSF57625">
    <property type="entry name" value="Invertebrate chitin-binding proteins"/>
    <property type="match status" value="3"/>
</dbReference>
<dbReference type="GO" id="GO:0008061">
    <property type="term" value="F:chitin binding"/>
    <property type="evidence" value="ECO:0007669"/>
    <property type="project" value="UniProtKB-KW"/>
</dbReference>
<keyword evidence="4" id="KW-1015">Disulfide bond</keyword>
<evidence type="ECO:0000256" key="4">
    <source>
        <dbReference type="ARBA" id="ARBA00023157"/>
    </source>
</evidence>
<dbReference type="OrthoDB" id="6020543at2759"/>
<name>A0A026W377_OOCBI</name>
<feature type="compositionally biased region" description="Pro residues" evidence="6">
    <location>
        <begin position="179"/>
        <end position="194"/>
    </location>
</feature>
<organism evidence="9 11">
    <name type="scientific">Ooceraea biroi</name>
    <name type="common">Clonal raider ant</name>
    <name type="synonym">Cerapachys biroi</name>
    <dbReference type="NCBI Taxonomy" id="2015173"/>
    <lineage>
        <taxon>Eukaryota</taxon>
        <taxon>Metazoa</taxon>
        <taxon>Ecdysozoa</taxon>
        <taxon>Arthropoda</taxon>
        <taxon>Hexapoda</taxon>
        <taxon>Insecta</taxon>
        <taxon>Pterygota</taxon>
        <taxon>Neoptera</taxon>
        <taxon>Endopterygota</taxon>
        <taxon>Hymenoptera</taxon>
        <taxon>Apocrita</taxon>
        <taxon>Aculeata</taxon>
        <taxon>Formicoidea</taxon>
        <taxon>Formicidae</taxon>
        <taxon>Dorylinae</taxon>
        <taxon>Ooceraea</taxon>
    </lineage>
</organism>
<dbReference type="InterPro" id="IPR036508">
    <property type="entry name" value="Chitin-bd_dom_sf"/>
</dbReference>
<reference evidence="10" key="2">
    <citation type="journal article" date="2018" name="Genome Res.">
        <title>The genomic architecture and molecular evolution of ant odorant receptors.</title>
        <authorList>
            <person name="McKenzie S.K."/>
            <person name="Kronauer D.J.C."/>
        </authorList>
    </citation>
    <scope>NUCLEOTIDE SEQUENCE [LARGE SCALE GENOMIC DNA]</scope>
    <source>
        <strain evidence="10">Clonal line C1</strain>
    </source>
</reference>
<proteinExistence type="predicted"/>
<keyword evidence="1" id="KW-0147">Chitin-binding</keyword>
<evidence type="ECO:0000259" key="8">
    <source>
        <dbReference type="PROSITE" id="PS50940"/>
    </source>
</evidence>
<evidence type="ECO:0000256" key="3">
    <source>
        <dbReference type="ARBA" id="ARBA00022737"/>
    </source>
</evidence>
<dbReference type="EMBL" id="KK107455">
    <property type="protein sequence ID" value="EZA50478.1"/>
    <property type="molecule type" value="Genomic_DNA"/>
</dbReference>
<feature type="domain" description="Chitin-binding type-2" evidence="8">
    <location>
        <begin position="43"/>
        <end position="112"/>
    </location>
</feature>
<evidence type="ECO:0000256" key="2">
    <source>
        <dbReference type="ARBA" id="ARBA00022729"/>
    </source>
</evidence>
<keyword evidence="3" id="KW-0677">Repeat</keyword>
<sequence length="251" mass="28546">MKGTYVLAVAFLASWTVAIASEEELVQPDKPGKELTKVWGRVLTICPFPERFPENTTTNLAHENDCTKFYKCFLGRGVPQLCPYMEKGSTRRLHYNIFEQVCDWPWRAGCTSCPKKDEDGDYLPSSMIPHESGDCSLYYQCDNGVKSLRRCGPNTCFSRTCQRCVQNPRGGVCNGDWDPIPPPTRPTRPPPTRPPLCRTGNRRPHHCNCGKYYECYDDEDWILQECDGGLHFSPINLQCLPPDEARCRLDA</sequence>
<evidence type="ECO:0000256" key="6">
    <source>
        <dbReference type="SAM" id="MobiDB-lite"/>
    </source>
</evidence>
<evidence type="ECO:0000313" key="9">
    <source>
        <dbReference type="EMBL" id="EZA50478.1"/>
    </source>
</evidence>
<keyword evidence="5" id="KW-0325">Glycoprotein</keyword>
<dbReference type="GO" id="GO:0005576">
    <property type="term" value="C:extracellular region"/>
    <property type="evidence" value="ECO:0007669"/>
    <property type="project" value="InterPro"/>
</dbReference>